<comment type="caution">
    <text evidence="3">The sequence shown here is derived from an EMBL/GenBank/DDBJ whole genome shotgun (WGS) entry which is preliminary data.</text>
</comment>
<dbReference type="Pfam" id="PF14581">
    <property type="entry name" value="SseB_C"/>
    <property type="match status" value="1"/>
</dbReference>
<dbReference type="Proteomes" id="UP000470082">
    <property type="component" value="Unassembled WGS sequence"/>
</dbReference>
<dbReference type="InterPro" id="IPR027945">
    <property type="entry name" value="SseB_C"/>
</dbReference>
<keyword evidence="4" id="KW-1185">Reference proteome</keyword>
<dbReference type="InterPro" id="IPR009839">
    <property type="entry name" value="SseB_N"/>
</dbReference>
<sequence length="259" mass="30564">MAEFNNEKLRDVLRDYKENPVQENINRMGTTLQTSSILIPAIWDVEPKMNKDGQMLFEKNTHFQFALLKTKNGSQFIVAFTSYYDYKHWDVNHRFKPMVLPVVRFMEVIQNISNDIKGIFIDPTDVKIPLDMNFLKQVQAREMAHHTSIQKKEFKVNEQLRVRDVLKREDFKQSIVRFGKQTPSIKSIYLKERLIENEPSHWLLLVDMEQEEPKMFQALGSFIHPYDENKMMEFMFASHPVSQKIIADSSPVYSKDEVA</sequence>
<feature type="domain" description="SseB protein C-terminal" evidence="2">
    <location>
        <begin position="169"/>
        <end position="255"/>
    </location>
</feature>
<evidence type="ECO:0000313" key="4">
    <source>
        <dbReference type="Proteomes" id="UP000470082"/>
    </source>
</evidence>
<feature type="domain" description="SseB protein N-terminal" evidence="1">
    <location>
        <begin position="9"/>
        <end position="136"/>
    </location>
</feature>
<dbReference type="Pfam" id="PF07179">
    <property type="entry name" value="SseB"/>
    <property type="match status" value="1"/>
</dbReference>
<dbReference type="RefSeq" id="WP_154459603.1">
    <property type="nucleotide sequence ID" value="NZ_JAQYTQ010000028.1"/>
</dbReference>
<evidence type="ECO:0000313" key="3">
    <source>
        <dbReference type="EMBL" id="MSS01142.1"/>
    </source>
</evidence>
<evidence type="ECO:0000259" key="2">
    <source>
        <dbReference type="Pfam" id="PF14581"/>
    </source>
</evidence>
<dbReference type="AlphaFoldDB" id="A0A7X2T378"/>
<gene>
    <name evidence="3" type="ORF">FYJ50_03275</name>
</gene>
<protein>
    <submittedName>
        <fullName evidence="3">Enhanced serine sensitivity protein SseB</fullName>
    </submittedName>
</protein>
<proteinExistence type="predicted"/>
<dbReference type="EMBL" id="VUMM01000003">
    <property type="protein sequence ID" value="MSS01142.1"/>
    <property type="molecule type" value="Genomic_DNA"/>
</dbReference>
<evidence type="ECO:0000259" key="1">
    <source>
        <dbReference type="Pfam" id="PF07179"/>
    </source>
</evidence>
<accession>A0A7X2T378</accession>
<name>A0A7X2T378_9FIRM</name>
<reference evidence="3 4" key="1">
    <citation type="submission" date="2019-08" db="EMBL/GenBank/DDBJ databases">
        <title>In-depth cultivation of the pig gut microbiome towards novel bacterial diversity and tailored functional studies.</title>
        <authorList>
            <person name="Wylensek D."/>
            <person name="Hitch T.C.A."/>
            <person name="Clavel T."/>
        </authorList>
    </citation>
    <scope>NUCLEOTIDE SEQUENCE [LARGE SCALE GENOMIC DNA]</scope>
    <source>
        <strain evidence="3 4">LKV-178-WT-2G</strain>
    </source>
</reference>
<organism evidence="3 4">
    <name type="scientific">Floccifex porci</name>
    <dbReference type="NCBI Taxonomy" id="2606629"/>
    <lineage>
        <taxon>Bacteria</taxon>
        <taxon>Bacillati</taxon>
        <taxon>Bacillota</taxon>
        <taxon>Erysipelotrichia</taxon>
        <taxon>Erysipelotrichales</taxon>
        <taxon>Erysipelotrichaceae</taxon>
        <taxon>Floccifex</taxon>
    </lineage>
</organism>